<feature type="signal peptide" evidence="3">
    <location>
        <begin position="1"/>
        <end position="26"/>
    </location>
</feature>
<evidence type="ECO:0000313" key="4">
    <source>
        <dbReference type="EMBL" id="CAB5300455.1"/>
    </source>
</evidence>
<dbReference type="PANTHER" id="PTHR46020:SF4">
    <property type="entry name" value="OS04G0650200 PROTEIN"/>
    <property type="match status" value="1"/>
</dbReference>
<dbReference type="GO" id="GO:0016788">
    <property type="term" value="F:hydrolase activity, acting on ester bonds"/>
    <property type="evidence" value="ECO:0007669"/>
    <property type="project" value="InterPro"/>
</dbReference>
<dbReference type="InterPro" id="IPR036514">
    <property type="entry name" value="SGNH_hydro_sf"/>
</dbReference>
<evidence type="ECO:0000313" key="7">
    <source>
        <dbReference type="Proteomes" id="UP000232688"/>
    </source>
</evidence>
<dbReference type="VEuPathDB" id="FungiDB:FUN_023407"/>
<name>A0A2I1EBV9_9GLOM</name>
<dbReference type="EMBL" id="LLXJ01000028">
    <property type="protein sequence ID" value="PKC17025.1"/>
    <property type="molecule type" value="Genomic_DNA"/>
</dbReference>
<evidence type="ECO:0000256" key="3">
    <source>
        <dbReference type="SAM" id="SignalP"/>
    </source>
</evidence>
<feature type="chain" id="PRO_5014147435" evidence="3">
    <location>
        <begin position="27"/>
        <end position="312"/>
    </location>
</feature>
<evidence type="ECO:0000313" key="6">
    <source>
        <dbReference type="EMBL" id="PKC68104.1"/>
    </source>
</evidence>
<keyword evidence="2" id="KW-0443">Lipid metabolism</keyword>
<evidence type="ECO:0000313" key="5">
    <source>
        <dbReference type="EMBL" id="PKC17025.1"/>
    </source>
</evidence>
<reference evidence="5 8" key="1">
    <citation type="submission" date="2016-04" db="EMBL/GenBank/DDBJ databases">
        <title>Genome analyses suggest a sexual origin of heterokaryosis in a supposedly ancient asexual fungus.</title>
        <authorList>
            <person name="Ropars J."/>
            <person name="Sedzielewska K."/>
            <person name="Noel J."/>
            <person name="Charron P."/>
            <person name="Farinelli L."/>
            <person name="Marton T."/>
            <person name="Kruger M."/>
            <person name="Pelin A."/>
            <person name="Brachmann A."/>
            <person name="Corradi N."/>
        </authorList>
    </citation>
    <scope>NUCLEOTIDE SEQUENCE [LARGE SCALE GENOMIC DNA]</scope>
    <source>
        <strain evidence="5 8">A5</strain>
    </source>
</reference>
<accession>A0A2I1EBV9</accession>
<dbReference type="AlphaFoldDB" id="A0A2I1EBV9"/>
<dbReference type="PANTHER" id="PTHR46020">
    <property type="entry name" value="OSJNBB0059K02.9 PROTEIN"/>
    <property type="match status" value="1"/>
</dbReference>
<dbReference type="GO" id="GO:0006629">
    <property type="term" value="P:lipid metabolic process"/>
    <property type="evidence" value="ECO:0007669"/>
    <property type="project" value="UniProtKB-KW"/>
</dbReference>
<reference evidence="4" key="5">
    <citation type="submission" date="2020-05" db="EMBL/GenBank/DDBJ databases">
        <authorList>
            <person name="Rincon C."/>
            <person name="Sanders R I."/>
            <person name="Robbins C."/>
            <person name="Chaturvedi A."/>
        </authorList>
    </citation>
    <scope>NUCLEOTIDE SEQUENCE</scope>
    <source>
        <strain evidence="4">CHB12</strain>
    </source>
</reference>
<dbReference type="VEuPathDB" id="FungiDB:RhiirA1_440795"/>
<evidence type="ECO:0000256" key="1">
    <source>
        <dbReference type="ARBA" id="ARBA00022801"/>
    </source>
</evidence>
<dbReference type="SMR" id="A0A2I1EBV9"/>
<reference evidence="6 7" key="4">
    <citation type="submission" date="2017-10" db="EMBL/GenBank/DDBJ databases">
        <title>Genome analyses suggest a sexual origin of heterokaryosis in a supposedly ancient asexual fungus.</title>
        <authorList>
            <person name="Corradi N."/>
            <person name="Sedzielewska K."/>
            <person name="Noel J."/>
            <person name="Charron P."/>
            <person name="Farinelli L."/>
            <person name="Marton T."/>
            <person name="Kruger M."/>
            <person name="Pelin A."/>
            <person name="Brachmann A."/>
            <person name="Corradi N."/>
        </authorList>
    </citation>
    <scope>NUCLEOTIDE SEQUENCE [LARGE SCALE GENOMIC DNA]</scope>
    <source>
        <strain evidence="6 7">A1</strain>
    </source>
</reference>
<organism evidence="6 7">
    <name type="scientific">Rhizophagus irregularis</name>
    <dbReference type="NCBI Taxonomy" id="588596"/>
    <lineage>
        <taxon>Eukaryota</taxon>
        <taxon>Fungi</taxon>
        <taxon>Fungi incertae sedis</taxon>
        <taxon>Mucoromycota</taxon>
        <taxon>Glomeromycotina</taxon>
        <taxon>Glomeromycetes</taxon>
        <taxon>Glomerales</taxon>
        <taxon>Glomeraceae</taxon>
        <taxon>Rhizophagus</taxon>
    </lineage>
</organism>
<dbReference type="Proteomes" id="UP000232688">
    <property type="component" value="Unassembled WGS sequence"/>
</dbReference>
<evidence type="ECO:0000256" key="2">
    <source>
        <dbReference type="ARBA" id="ARBA00023098"/>
    </source>
</evidence>
<proteinExistence type="predicted"/>
<dbReference type="Gene3D" id="3.40.50.1110">
    <property type="entry name" value="SGNH hydrolase"/>
    <property type="match status" value="1"/>
</dbReference>
<dbReference type="CDD" id="cd01846">
    <property type="entry name" value="fatty_acyltransferase_like"/>
    <property type="match status" value="1"/>
</dbReference>
<dbReference type="EMBL" id="LLXH01000351">
    <property type="protein sequence ID" value="PKC68104.1"/>
    <property type="molecule type" value="Genomic_DNA"/>
</dbReference>
<dbReference type="OrthoDB" id="1600564at2759"/>
<dbReference type="Pfam" id="PF00657">
    <property type="entry name" value="Lipase_GDSL"/>
    <property type="match status" value="1"/>
</dbReference>
<dbReference type="InterPro" id="IPR001087">
    <property type="entry name" value="GDSL"/>
</dbReference>
<reference evidence="6 7" key="3">
    <citation type="submission" date="2017-10" db="EMBL/GenBank/DDBJ databases">
        <title>Extensive intraspecific genome diversity in a model arbuscular mycorrhizal fungus.</title>
        <authorList>
            <person name="Chen E.C.H."/>
            <person name="Morin E."/>
            <person name="Baudet D."/>
            <person name="Noel J."/>
            <person name="Ndikumana S."/>
            <person name="Charron P."/>
            <person name="St-Onge C."/>
            <person name="Giorgi J."/>
            <person name="Grigoriev I.V."/>
            <person name="Roux C."/>
            <person name="Martin F.M."/>
            <person name="Corradi N."/>
        </authorList>
    </citation>
    <scope>NUCLEOTIDE SEQUENCE [LARGE SCALE GENOMIC DNA]</scope>
    <source>
        <strain evidence="6 7">A1</strain>
    </source>
</reference>
<keyword evidence="1" id="KW-0378">Hydrolase</keyword>
<keyword evidence="3" id="KW-0732">Signal</keyword>
<dbReference type="EMBL" id="CAGKOT010000001">
    <property type="protein sequence ID" value="CAB5300455.1"/>
    <property type="molecule type" value="Genomic_DNA"/>
</dbReference>
<dbReference type="VEuPathDB" id="FungiDB:RhiirFUN_001512"/>
<dbReference type="SUPFAM" id="SSF52266">
    <property type="entry name" value="SGNH hydrolase"/>
    <property type="match status" value="1"/>
</dbReference>
<dbReference type="Proteomes" id="UP000684084">
    <property type="component" value="Unassembled WGS sequence"/>
</dbReference>
<gene>
    <name evidence="4" type="ORF">CHRIB12_LOCUS808</name>
    <name evidence="6" type="ORF">RhiirA1_440795</name>
    <name evidence="5" type="ORF">RhiirA5_493336</name>
</gene>
<sequence>MMMKRNEFIIIIVILFINTIIIKVESQGTQNFNKIVVFGDNNVDNGNEWKLSNQTYPPSSIYKFQGRFSNGLTWVEYLSQFLEAQIEDYAFGGATSDSNFVPGFSGEFNNISISGIKQQVEKYLTNVVRNGMNFNETLFIVEYLGNDYINDPTTNPIKVVANLYQQWVSLSNLGVKHILINNFFDFSLLPDKTKLNKNVTQLIDRKITLLHNTLLVLRVTEFNLRFLGKTKLYLSDFQNLWMRVRDGDVSKRLRLSNFNENCVERMNISEYRVCDDPDSYLYWDYINPTTKMHSYIAFSAFNTIKGQKRIIF</sequence>
<evidence type="ECO:0000313" key="8">
    <source>
        <dbReference type="Proteomes" id="UP000232722"/>
    </source>
</evidence>
<dbReference type="Proteomes" id="UP000232722">
    <property type="component" value="Unassembled WGS sequence"/>
</dbReference>
<reference evidence="5 8" key="2">
    <citation type="submission" date="2017-09" db="EMBL/GenBank/DDBJ databases">
        <title>Extensive intraspecific genome diversity in a model arbuscular mycorrhizal fungus.</title>
        <authorList>
            <person name="Chen E.C."/>
            <person name="Morin E."/>
            <person name="Beaudet D."/>
            <person name="Noel J."/>
            <person name="Ndikumana S."/>
            <person name="Charron P."/>
            <person name="St-Onge C."/>
            <person name="Giorgi J."/>
            <person name="Grigoriev I.V."/>
            <person name="Roux C."/>
            <person name="Martin F.M."/>
            <person name="Corradi N."/>
        </authorList>
    </citation>
    <scope>NUCLEOTIDE SEQUENCE [LARGE SCALE GENOMIC DNA]</scope>
    <source>
        <strain evidence="5 8">A5</strain>
    </source>
</reference>
<comment type="caution">
    <text evidence="6">The sequence shown here is derived from an EMBL/GenBank/DDBJ whole genome shotgun (WGS) entry which is preliminary data.</text>
</comment>
<protein>
    <submittedName>
        <fullName evidence="6">Uncharacterized protein</fullName>
    </submittedName>
</protein>